<sequence length="785" mass="86019">MFKASRLATRARHTASVQAPRQLARARSVCSGSFLSHQQSSIASSRAPFRPAGLGVLFALLLAGGFAASNGQSNIKSDIAVDRQGTLFKKDDVTVVFVLGGPKSGRSTQVQNIGKRFDAITLAAEDDLWADIAKELAANRGEKLRVVVDGFPGNLRDAQWFENEVCPILCFVYIDTPADKAAERGADPQSKARFDEEAKDLIAHYRHKGNFLEITGEWPADEVWEQVEAKLDSAFELEERGGRSGAQSLLIEGKGHREQTRAASVAVLPNMSRRVSSRKKSKAHPPEGLTLTLTCRMASYVPRSRFHFPVSVPSWYIGHMERGIRKMEATMASLDLVVEARDARLPITSVNTIFDSLVAGHSRSGTPRPTKGKRKSLPRRPAKPVAPVERLIVYTKADLADRMYENPLRRAVRLQTGREPLFADTRSDKDVKRILDTILQAASLRPAQSELTRTDLAKTNRAREIELPVGARRVLIAGMPNVGKSSLLNALRRVGMGKAKAAMTGPVAGVTRKLTGLVRVYEDPPIYVYDTPGIMVPFLGTGEQGAERAFKLALTAGINESLIDSESIADYLLYCLSLRFFGRSASPDLPPFLQTLTPPLPADDIEVVLSALASKTGALRKGGEPDLQQAAAAFIDAFRKGHMGPWTLDNLPRDRSGSVRGEDVNISELIRLLKAGGGKMAVPKAVQKRAAEEAIPLDESDEADVSKNQVRKAAKLQSDTERVERARKKKETSKKDAVTLSASAKTSRKMTRYHGLSKTERGKAAGRSAFVRSQQRRQNKQRRRA</sequence>
<dbReference type="GO" id="GO:0003924">
    <property type="term" value="F:GTPase activity"/>
    <property type="evidence" value="ECO:0007669"/>
    <property type="project" value="TreeGrafter"/>
</dbReference>
<dbReference type="Gene3D" id="3.40.50.300">
    <property type="entry name" value="P-loop containing nucleotide triphosphate hydrolases"/>
    <property type="match status" value="2"/>
</dbReference>
<dbReference type="OrthoDB" id="269151at2759"/>
<dbReference type="EMBL" id="BABT02000037">
    <property type="protein sequence ID" value="GAA94543.1"/>
    <property type="molecule type" value="Genomic_DNA"/>
</dbReference>
<dbReference type="RefSeq" id="XP_014570677.1">
    <property type="nucleotide sequence ID" value="XM_014715191.1"/>
</dbReference>
<keyword evidence="6" id="KW-1185">Reference proteome</keyword>
<reference evidence="5 6" key="1">
    <citation type="journal article" date="2011" name="J. Gen. Appl. Microbiol.">
        <title>Draft genome sequencing of the enigmatic basidiomycete Mixia osmundae.</title>
        <authorList>
            <person name="Nishida H."/>
            <person name="Nagatsuka Y."/>
            <person name="Sugiyama J."/>
        </authorList>
    </citation>
    <scope>NUCLEOTIDE SEQUENCE [LARGE SCALE GENOMIC DNA]</scope>
    <source>
        <strain evidence="6">CBS 9802 / IAM 14324 / JCM 22182 / KY 12970</strain>
    </source>
</reference>
<dbReference type="InterPro" id="IPR023179">
    <property type="entry name" value="GTP-bd_ortho_bundle_sf"/>
</dbReference>
<reference evidence="5 6" key="2">
    <citation type="journal article" date="2012" name="Open Biol.">
        <title>Characteristics of nucleosomes and linker DNA regions on the genome of the basidiomycete Mixia osmundae revealed by mono- and dinucleosome mapping.</title>
        <authorList>
            <person name="Nishida H."/>
            <person name="Kondo S."/>
            <person name="Matsumoto T."/>
            <person name="Suzuki Y."/>
            <person name="Yoshikawa H."/>
            <person name="Taylor T.D."/>
            <person name="Sugiyama J."/>
        </authorList>
    </citation>
    <scope>NUCLEOTIDE SEQUENCE [LARGE SCALE GENOMIC DNA]</scope>
    <source>
        <strain evidence="6">CBS 9802 / IAM 14324 / JCM 22182 / KY 12970</strain>
    </source>
</reference>
<keyword evidence="1" id="KW-0547">Nucleotide-binding</keyword>
<dbReference type="InParanoid" id="G7DVD3"/>
<protein>
    <recommendedName>
        <fullName evidence="4">G domain-containing protein</fullName>
    </recommendedName>
</protein>
<dbReference type="SUPFAM" id="SSF52540">
    <property type="entry name" value="P-loop containing nucleoside triphosphate hydrolases"/>
    <property type="match status" value="2"/>
</dbReference>
<name>G7DVD3_MIXOS</name>
<evidence type="ECO:0000256" key="2">
    <source>
        <dbReference type="ARBA" id="ARBA00023134"/>
    </source>
</evidence>
<evidence type="ECO:0000313" key="6">
    <source>
        <dbReference type="Proteomes" id="UP000009131"/>
    </source>
</evidence>
<dbReference type="InterPro" id="IPR027417">
    <property type="entry name" value="P-loop_NTPase"/>
</dbReference>
<feature type="compositionally biased region" description="Basic residues" evidence="3">
    <location>
        <begin position="370"/>
        <end position="382"/>
    </location>
</feature>
<dbReference type="eggNOG" id="KOG2485">
    <property type="taxonomic scope" value="Eukaryota"/>
</dbReference>
<dbReference type="GO" id="GO:0005525">
    <property type="term" value="F:GTP binding"/>
    <property type="evidence" value="ECO:0007669"/>
    <property type="project" value="UniProtKB-KW"/>
</dbReference>
<evidence type="ECO:0000256" key="1">
    <source>
        <dbReference type="ARBA" id="ARBA00022741"/>
    </source>
</evidence>
<comment type="caution">
    <text evidence="5">The sequence shown here is derived from an EMBL/GenBank/DDBJ whole genome shotgun (WGS) entry which is preliminary data.</text>
</comment>
<gene>
    <name evidence="5" type="primary">Mo01195</name>
    <name evidence="5" type="ORF">E5Q_01195</name>
</gene>
<dbReference type="Proteomes" id="UP000009131">
    <property type="component" value="Unassembled WGS sequence"/>
</dbReference>
<accession>G7DVD3</accession>
<dbReference type="HOGENOM" id="CLU_357181_0_0_1"/>
<dbReference type="InterPro" id="IPR006073">
    <property type="entry name" value="GTP-bd"/>
</dbReference>
<evidence type="ECO:0000256" key="3">
    <source>
        <dbReference type="SAM" id="MobiDB-lite"/>
    </source>
</evidence>
<dbReference type="STRING" id="764103.G7DVD3"/>
<evidence type="ECO:0000259" key="4">
    <source>
        <dbReference type="Pfam" id="PF01926"/>
    </source>
</evidence>
<dbReference type="GO" id="GO:0032543">
    <property type="term" value="P:mitochondrial translation"/>
    <property type="evidence" value="ECO:0007669"/>
    <property type="project" value="TreeGrafter"/>
</dbReference>
<dbReference type="PANTHER" id="PTHR45782">
    <property type="entry name" value="MITOCHONDRIAL RIBOSOME-ASSOCIATED GTPASE 1"/>
    <property type="match status" value="1"/>
</dbReference>
<dbReference type="Gene3D" id="1.10.1580.10">
    <property type="match status" value="1"/>
</dbReference>
<feature type="region of interest" description="Disordered" evidence="3">
    <location>
        <begin position="697"/>
        <end position="785"/>
    </location>
</feature>
<dbReference type="CDD" id="cd01856">
    <property type="entry name" value="YlqF"/>
    <property type="match status" value="1"/>
</dbReference>
<feature type="compositionally biased region" description="Basic residues" evidence="3">
    <location>
        <begin position="774"/>
        <end position="785"/>
    </location>
</feature>
<organism evidence="5 6">
    <name type="scientific">Mixia osmundae (strain CBS 9802 / IAM 14324 / JCM 22182 / KY 12970)</name>
    <dbReference type="NCBI Taxonomy" id="764103"/>
    <lineage>
        <taxon>Eukaryota</taxon>
        <taxon>Fungi</taxon>
        <taxon>Dikarya</taxon>
        <taxon>Basidiomycota</taxon>
        <taxon>Pucciniomycotina</taxon>
        <taxon>Mixiomycetes</taxon>
        <taxon>Mixiales</taxon>
        <taxon>Mixiaceae</taxon>
        <taxon>Mixia</taxon>
    </lineage>
</organism>
<feature type="domain" description="G" evidence="4">
    <location>
        <begin position="473"/>
        <end position="558"/>
    </location>
</feature>
<evidence type="ECO:0000313" key="5">
    <source>
        <dbReference type="EMBL" id="GAA94543.1"/>
    </source>
</evidence>
<feature type="region of interest" description="Disordered" evidence="3">
    <location>
        <begin position="359"/>
        <end position="383"/>
    </location>
</feature>
<dbReference type="AlphaFoldDB" id="G7DVD3"/>
<keyword evidence="2" id="KW-0342">GTP-binding</keyword>
<proteinExistence type="predicted"/>
<dbReference type="GO" id="GO:0005739">
    <property type="term" value="C:mitochondrion"/>
    <property type="evidence" value="ECO:0007669"/>
    <property type="project" value="TreeGrafter"/>
</dbReference>
<dbReference type="PANTHER" id="PTHR45782:SF4">
    <property type="entry name" value="MITOCHONDRIAL RIBOSOME-ASSOCIATED GTPASE 1"/>
    <property type="match status" value="1"/>
</dbReference>
<dbReference type="Pfam" id="PF01926">
    <property type="entry name" value="MMR_HSR1"/>
    <property type="match status" value="1"/>
</dbReference>